<feature type="domain" description="Isochorismatase-like" evidence="1">
    <location>
        <begin position="4"/>
        <end position="167"/>
    </location>
</feature>
<dbReference type="CDD" id="cd00431">
    <property type="entry name" value="cysteine_hydrolases"/>
    <property type="match status" value="1"/>
</dbReference>
<dbReference type="STRING" id="39492.ERS852540_01532"/>
<dbReference type="SUPFAM" id="SSF52499">
    <property type="entry name" value="Isochorismatase-like hydrolases"/>
    <property type="match status" value="1"/>
</dbReference>
<protein>
    <submittedName>
        <fullName evidence="2">Isochorismatase family</fullName>
    </submittedName>
</protein>
<evidence type="ECO:0000313" key="3">
    <source>
        <dbReference type="Proteomes" id="UP000095662"/>
    </source>
</evidence>
<evidence type="ECO:0000259" key="1">
    <source>
        <dbReference type="Pfam" id="PF00857"/>
    </source>
</evidence>
<gene>
    <name evidence="2" type="ORF">ERS852540_01532</name>
</gene>
<dbReference type="InterPro" id="IPR000868">
    <property type="entry name" value="Isochorismatase-like_dom"/>
</dbReference>
<accession>A0A174ZJG0</accession>
<reference evidence="2 3" key="1">
    <citation type="submission" date="2015-09" db="EMBL/GenBank/DDBJ databases">
        <authorList>
            <consortium name="Pathogen Informatics"/>
        </authorList>
    </citation>
    <scope>NUCLEOTIDE SEQUENCE [LARGE SCALE GENOMIC DNA]</scope>
    <source>
        <strain evidence="2 3">2789STDY5834928</strain>
    </source>
</reference>
<dbReference type="EMBL" id="CZBY01000011">
    <property type="protein sequence ID" value="CUQ87573.1"/>
    <property type="molecule type" value="Genomic_DNA"/>
</dbReference>
<dbReference type="InterPro" id="IPR036380">
    <property type="entry name" value="Isochorismatase-like_sf"/>
</dbReference>
<dbReference type="Pfam" id="PF00857">
    <property type="entry name" value="Isochorismatase"/>
    <property type="match status" value="1"/>
</dbReference>
<organism evidence="2 3">
    <name type="scientific">[Eubacterium] siraeum</name>
    <dbReference type="NCBI Taxonomy" id="39492"/>
    <lineage>
        <taxon>Bacteria</taxon>
        <taxon>Bacillati</taxon>
        <taxon>Bacillota</taxon>
        <taxon>Clostridia</taxon>
        <taxon>Eubacteriales</taxon>
        <taxon>Oscillospiraceae</taxon>
        <taxon>Oscillospiraceae incertae sedis</taxon>
    </lineage>
</organism>
<dbReference type="AlphaFoldDB" id="A0A174ZJG0"/>
<name>A0A174ZJG0_9FIRM</name>
<dbReference type="Proteomes" id="UP000095662">
    <property type="component" value="Unassembled WGS sequence"/>
</dbReference>
<evidence type="ECO:0000313" key="2">
    <source>
        <dbReference type="EMBL" id="CUQ87573.1"/>
    </source>
</evidence>
<proteinExistence type="predicted"/>
<sequence>MKKCLIVVDYQNDFVSGSLGFEKAKTLELGIANKINSYHVNGDDVIFTLDTHYDDYMDSYEGKHLPVPHCIENTDGYKLYGSVADCVSGEDIVFRKTTFGSDALYEYLKTACYGSVELVGVVTNICVVANAVLAKTALPDADIIVDSALTASNDERLHNAAIDTMEGMQIIIK</sequence>
<dbReference type="Gene3D" id="3.40.50.850">
    <property type="entry name" value="Isochorismatase-like"/>
    <property type="match status" value="1"/>
</dbReference>
<dbReference type="OrthoDB" id="9796485at2"/>